<proteinExistence type="predicted"/>
<organism evidence="2 3">
    <name type="scientific">Protofrankia coriariae</name>
    <dbReference type="NCBI Taxonomy" id="1562887"/>
    <lineage>
        <taxon>Bacteria</taxon>
        <taxon>Bacillati</taxon>
        <taxon>Actinomycetota</taxon>
        <taxon>Actinomycetes</taxon>
        <taxon>Frankiales</taxon>
        <taxon>Frankiaceae</taxon>
        <taxon>Protofrankia</taxon>
    </lineage>
</organism>
<feature type="compositionally biased region" description="Low complexity" evidence="1">
    <location>
        <begin position="22"/>
        <end position="33"/>
    </location>
</feature>
<dbReference type="Proteomes" id="UP000035425">
    <property type="component" value="Unassembled WGS sequence"/>
</dbReference>
<gene>
    <name evidence="2" type="ORF">FrCorBMG51_18770</name>
</gene>
<comment type="caution">
    <text evidence="2">The sequence shown here is derived from an EMBL/GenBank/DDBJ whole genome shotgun (WGS) entry which is preliminary data.</text>
</comment>
<dbReference type="EMBL" id="JWIO01000036">
    <property type="protein sequence ID" value="KLL10307.1"/>
    <property type="molecule type" value="Genomic_DNA"/>
</dbReference>
<sequence>MAGAAAARPADVSATAGSSPYTGATSGTWTAGTPQLTTSDVLSSDGQAIVVGASCSFTFSGTNGQTNVNGSSTVTLEPGGRALTAAGVCPLVDGDSARDSFGNTVSVASSASLVTD</sequence>
<dbReference type="RefSeq" id="WP_047224360.1">
    <property type="nucleotide sequence ID" value="NZ_JWIO01000036.1"/>
</dbReference>
<reference evidence="2 3" key="1">
    <citation type="submission" date="2014-12" db="EMBL/GenBank/DDBJ databases">
        <title>Frankia sp. BMG5.1 draft genome.</title>
        <authorList>
            <person name="Gtari M."/>
            <person name="Ghodhbane-Gtari F."/>
            <person name="Nouioui I."/>
            <person name="Ktari A."/>
            <person name="Hezbri K."/>
            <person name="Mimouni W."/>
            <person name="Sbissi I."/>
            <person name="Ayari A."/>
            <person name="Yamanaka T."/>
            <person name="Normand P."/>
            <person name="Tisa L.S."/>
            <person name="Boudabous A."/>
        </authorList>
    </citation>
    <scope>NUCLEOTIDE SEQUENCE [LARGE SCALE GENOMIC DNA]</scope>
    <source>
        <strain evidence="2 3">BMG5.1</strain>
    </source>
</reference>
<evidence type="ECO:0000313" key="3">
    <source>
        <dbReference type="Proteomes" id="UP000035425"/>
    </source>
</evidence>
<accession>A0ABR5F0P9</accession>
<name>A0ABR5F0P9_9ACTN</name>
<protein>
    <submittedName>
        <fullName evidence="2">Uncharacterized protein</fullName>
    </submittedName>
</protein>
<evidence type="ECO:0000313" key="2">
    <source>
        <dbReference type="EMBL" id="KLL10307.1"/>
    </source>
</evidence>
<evidence type="ECO:0000256" key="1">
    <source>
        <dbReference type="SAM" id="MobiDB-lite"/>
    </source>
</evidence>
<keyword evidence="3" id="KW-1185">Reference proteome</keyword>
<feature type="region of interest" description="Disordered" evidence="1">
    <location>
        <begin position="1"/>
        <end position="34"/>
    </location>
</feature>